<dbReference type="GO" id="GO:0003735">
    <property type="term" value="F:structural constituent of ribosome"/>
    <property type="evidence" value="ECO:0007669"/>
    <property type="project" value="InterPro"/>
</dbReference>
<comment type="similarity">
    <text evidence="1">Belongs to the universal ribosomal protein uL23 family.</text>
</comment>
<dbReference type="InterPro" id="IPR013025">
    <property type="entry name" value="Ribosomal_uL23-like"/>
</dbReference>
<keyword evidence="3" id="KW-0687">Ribonucleoprotein</keyword>
<evidence type="ECO:0000256" key="2">
    <source>
        <dbReference type="ARBA" id="ARBA00022980"/>
    </source>
</evidence>
<dbReference type="AlphaFoldDB" id="A0AAN6JSU5"/>
<protein>
    <recommendedName>
        <fullName evidence="4">Large ribosomal subunit protein uL23m</fullName>
    </recommendedName>
</protein>
<comment type="caution">
    <text evidence="5">The sequence shown here is derived from an EMBL/GenBank/DDBJ whole genome shotgun (WGS) entry which is preliminary data.</text>
</comment>
<sequence>MLAEAGVIVSPVHVSNRPERVQRIKNKKKKYITQDLLANLERSEAAAQTRSAVETGFTKPPSALADIKFPTLFRKCRSKLWVPTAAEAKLPADTDMQAWLQSQLNDYSQELSSDPERLAAFEALSPQEQIDLVLLPTWQSLSDAEQNEAFIRARFQCARKLGWRRGYSAGFPTFSSVQQSTGENSAQASDADDANLRAELSIPEVDEATLATVEALLKRIRTGSDKADQLLAQRELFQLDEERAWKSWVSLPDSVRVAEEREAWQNRDRSRIFIDDTPGSSVCFYKLARWFETPQRAGPLNFLPNTIVRLVRNHTPPGTDYDVWKATFRVPLSMHKHALRSYLLAIYGLQTTWARSMIYRSKLIRSVRSGGSLRPGKDRTFKKVEVGLLEPFLWPGVAPEFLSSRMMVHEMKFESARAYMKMTRTARWRARRAADPQYDAVKEAVQSGLLPPSSASAPAYLKTQVSTKSGGIPTAKHNRILSLLLQKKLSRDAEIRQIMQQRATAPSSSSSSP</sequence>
<dbReference type="Gene3D" id="3.30.70.330">
    <property type="match status" value="1"/>
</dbReference>
<proteinExistence type="inferred from homology"/>
<dbReference type="PANTHER" id="PTHR12059:SF5">
    <property type="entry name" value="LARGE RIBOSOMAL SUBUNIT PROTEIN UL23M"/>
    <property type="match status" value="1"/>
</dbReference>
<evidence type="ECO:0000256" key="4">
    <source>
        <dbReference type="ARBA" id="ARBA00039977"/>
    </source>
</evidence>
<dbReference type="PANTHER" id="PTHR12059">
    <property type="entry name" value="RIBOSOMAL PROTEIN L23-RELATED"/>
    <property type="match status" value="1"/>
</dbReference>
<dbReference type="Proteomes" id="UP001176517">
    <property type="component" value="Unassembled WGS sequence"/>
</dbReference>
<dbReference type="SUPFAM" id="SSF54189">
    <property type="entry name" value="Ribosomal proteins S24e, L23 and L15e"/>
    <property type="match status" value="1"/>
</dbReference>
<evidence type="ECO:0000256" key="3">
    <source>
        <dbReference type="ARBA" id="ARBA00023274"/>
    </source>
</evidence>
<keyword evidence="2" id="KW-0689">Ribosomal protein</keyword>
<accession>A0AAN6JSU5</accession>
<organism evidence="5 6">
    <name type="scientific">Tilletia horrida</name>
    <dbReference type="NCBI Taxonomy" id="155126"/>
    <lineage>
        <taxon>Eukaryota</taxon>
        <taxon>Fungi</taxon>
        <taxon>Dikarya</taxon>
        <taxon>Basidiomycota</taxon>
        <taxon>Ustilaginomycotina</taxon>
        <taxon>Exobasidiomycetes</taxon>
        <taxon>Tilletiales</taxon>
        <taxon>Tilletiaceae</taxon>
        <taxon>Tilletia</taxon>
    </lineage>
</organism>
<evidence type="ECO:0000313" key="6">
    <source>
        <dbReference type="Proteomes" id="UP001176517"/>
    </source>
</evidence>
<dbReference type="EMBL" id="JAPDMZ010000132">
    <property type="protein sequence ID" value="KAK0548601.1"/>
    <property type="molecule type" value="Genomic_DNA"/>
</dbReference>
<gene>
    <name evidence="5" type="ORF">OC846_004431</name>
</gene>
<evidence type="ECO:0000256" key="1">
    <source>
        <dbReference type="ARBA" id="ARBA00006700"/>
    </source>
</evidence>
<dbReference type="InterPro" id="IPR012678">
    <property type="entry name" value="Ribosomal_uL23/eL15/eS24_sf"/>
</dbReference>
<evidence type="ECO:0000313" key="5">
    <source>
        <dbReference type="EMBL" id="KAK0548601.1"/>
    </source>
</evidence>
<name>A0AAN6JSU5_9BASI</name>
<keyword evidence="6" id="KW-1185">Reference proteome</keyword>
<dbReference type="GO" id="GO:0005762">
    <property type="term" value="C:mitochondrial large ribosomal subunit"/>
    <property type="evidence" value="ECO:0007669"/>
    <property type="project" value="TreeGrafter"/>
</dbReference>
<reference evidence="5" key="1">
    <citation type="journal article" date="2023" name="PhytoFront">
        <title>Draft Genome Resources of Seven Strains of Tilletia horrida, Causal Agent of Kernel Smut of Rice.</title>
        <authorList>
            <person name="Khanal S."/>
            <person name="Antony Babu S."/>
            <person name="Zhou X.G."/>
        </authorList>
    </citation>
    <scope>NUCLEOTIDE SEQUENCE</scope>
    <source>
        <strain evidence="5">TX6</strain>
    </source>
</reference>
<dbReference type="InterPro" id="IPR012677">
    <property type="entry name" value="Nucleotide-bd_a/b_plait_sf"/>
</dbReference>
<dbReference type="GO" id="GO:0032543">
    <property type="term" value="P:mitochondrial translation"/>
    <property type="evidence" value="ECO:0007669"/>
    <property type="project" value="TreeGrafter"/>
</dbReference>